<keyword evidence="3" id="KW-1185">Reference proteome</keyword>
<dbReference type="Proteomes" id="UP001176059">
    <property type="component" value="Unassembled WGS sequence"/>
</dbReference>
<feature type="compositionally biased region" description="Polar residues" evidence="1">
    <location>
        <begin position="25"/>
        <end position="35"/>
    </location>
</feature>
<comment type="caution">
    <text evidence="2">The sequence shown here is derived from an EMBL/GenBank/DDBJ whole genome shotgun (WGS) entry which is preliminary data.</text>
</comment>
<gene>
    <name evidence="2" type="ORF">DFJ43DRAFT_1135238</name>
</gene>
<organism evidence="2 3">
    <name type="scientific">Lentinula guzmanii</name>
    <dbReference type="NCBI Taxonomy" id="2804957"/>
    <lineage>
        <taxon>Eukaryota</taxon>
        <taxon>Fungi</taxon>
        <taxon>Dikarya</taxon>
        <taxon>Basidiomycota</taxon>
        <taxon>Agaricomycotina</taxon>
        <taxon>Agaricomycetes</taxon>
        <taxon>Agaricomycetidae</taxon>
        <taxon>Agaricales</taxon>
        <taxon>Marasmiineae</taxon>
        <taxon>Omphalotaceae</taxon>
        <taxon>Lentinula</taxon>
    </lineage>
</organism>
<reference evidence="2" key="2">
    <citation type="journal article" date="2023" name="Proc. Natl. Acad. Sci. U.S.A.">
        <title>A global phylogenomic analysis of the shiitake genus Lentinula.</title>
        <authorList>
            <person name="Sierra-Patev S."/>
            <person name="Min B."/>
            <person name="Naranjo-Ortiz M."/>
            <person name="Looney B."/>
            <person name="Konkel Z."/>
            <person name="Slot J.C."/>
            <person name="Sakamoto Y."/>
            <person name="Steenwyk J.L."/>
            <person name="Rokas A."/>
            <person name="Carro J."/>
            <person name="Camarero S."/>
            <person name="Ferreira P."/>
            <person name="Molpeceres G."/>
            <person name="Ruiz-Duenas F.J."/>
            <person name="Serrano A."/>
            <person name="Henrissat B."/>
            <person name="Drula E."/>
            <person name="Hughes K.W."/>
            <person name="Mata J.L."/>
            <person name="Ishikawa N.K."/>
            <person name="Vargas-Isla R."/>
            <person name="Ushijima S."/>
            <person name="Smith C.A."/>
            <person name="Donoghue J."/>
            <person name="Ahrendt S."/>
            <person name="Andreopoulos W."/>
            <person name="He G."/>
            <person name="LaButti K."/>
            <person name="Lipzen A."/>
            <person name="Ng V."/>
            <person name="Riley R."/>
            <person name="Sandor L."/>
            <person name="Barry K."/>
            <person name="Martinez A.T."/>
            <person name="Xiao Y."/>
            <person name="Gibbons J.G."/>
            <person name="Terashima K."/>
            <person name="Grigoriev I.V."/>
            <person name="Hibbett D."/>
        </authorList>
    </citation>
    <scope>NUCLEOTIDE SEQUENCE</scope>
    <source>
        <strain evidence="2">ET3784</strain>
    </source>
</reference>
<protein>
    <submittedName>
        <fullName evidence="2">Uncharacterized protein</fullName>
    </submittedName>
</protein>
<evidence type="ECO:0000256" key="1">
    <source>
        <dbReference type="SAM" id="MobiDB-lite"/>
    </source>
</evidence>
<name>A0AA38J535_9AGAR</name>
<dbReference type="EMBL" id="JANVFO010000150">
    <property type="protein sequence ID" value="KAJ3709934.1"/>
    <property type="molecule type" value="Genomic_DNA"/>
</dbReference>
<reference evidence="2" key="1">
    <citation type="submission" date="2022-08" db="EMBL/GenBank/DDBJ databases">
        <authorList>
            <consortium name="DOE Joint Genome Institute"/>
            <person name="Min B."/>
            <person name="Sierra-Patev S."/>
            <person name="Naranjo-Ortiz M."/>
            <person name="Looney B."/>
            <person name="Konkel Z."/>
            <person name="Slot J.C."/>
            <person name="Sakamoto Y."/>
            <person name="Steenwyk J.L."/>
            <person name="Rokas A."/>
            <person name="Carro J."/>
            <person name="Camarero S."/>
            <person name="Ferreira P."/>
            <person name="Molpeceres G."/>
            <person name="Ruiz-duenas F.J."/>
            <person name="Serrano A."/>
            <person name="Henrissat B."/>
            <person name="Drula E."/>
            <person name="Hughes K.W."/>
            <person name="Mata J.L."/>
            <person name="Ishikawa N.K."/>
            <person name="Vargas-Isla R."/>
            <person name="Ushijima S."/>
            <person name="Smith C.A."/>
            <person name="Ahrendt S."/>
            <person name="Andreopoulos W."/>
            <person name="He G."/>
            <person name="LaButti K."/>
            <person name="Lipzen A."/>
            <person name="Ng V."/>
            <person name="Riley R."/>
            <person name="Sandor L."/>
            <person name="Barry K."/>
            <person name="Martinez A.T."/>
            <person name="Xiao Y."/>
            <person name="Gibbons J.G."/>
            <person name="Terashima K."/>
            <person name="Hibbett D.S."/>
            <person name="Grigoriev I.V."/>
        </authorList>
    </citation>
    <scope>NUCLEOTIDE SEQUENCE</scope>
    <source>
        <strain evidence="2">ET3784</strain>
    </source>
</reference>
<evidence type="ECO:0000313" key="3">
    <source>
        <dbReference type="Proteomes" id="UP001176059"/>
    </source>
</evidence>
<evidence type="ECO:0000313" key="2">
    <source>
        <dbReference type="EMBL" id="KAJ3709934.1"/>
    </source>
</evidence>
<dbReference type="AlphaFoldDB" id="A0AA38J535"/>
<proteinExistence type="predicted"/>
<accession>A0AA38J535</accession>
<sequence>MFTIREQAAKAFPPKQPSPPDLVHEQSSISTQAFSHNPADDSFAPLPDRTGANTKYLNERFLSY</sequence>
<feature type="region of interest" description="Disordered" evidence="1">
    <location>
        <begin position="1"/>
        <end position="52"/>
    </location>
</feature>